<evidence type="ECO:0000256" key="2">
    <source>
        <dbReference type="ARBA" id="ARBA00022801"/>
    </source>
</evidence>
<dbReference type="PANTHER" id="PTHR47959">
    <property type="entry name" value="ATP-DEPENDENT RNA HELICASE RHLE-RELATED"/>
    <property type="match status" value="1"/>
</dbReference>
<feature type="domain" description="Helicase ATP-binding" evidence="5">
    <location>
        <begin position="30"/>
        <end position="200"/>
    </location>
</feature>
<sequence length="214" mass="24187">MINEKLDIELIEVLRENGFTESTPLQQICIPKIKSGRDLLCIAADGSGKTSTIVVSVLQRLKASLDDNPRAIIVVQNKDRALEMKAEFERLGEYTDLRVQTACDDEKISDQKDKIYMGSDVVIGTAKRLNQVYSLYALNLGVVKIFAIDNAELVIRSINYAQIDRLSESMPKAQRVVFATHINEWIERFADAFMNVQEVVEIDEEDDDVTESEE</sequence>
<dbReference type="SMART" id="SM00487">
    <property type="entry name" value="DEXDc"/>
    <property type="match status" value="1"/>
</dbReference>
<dbReference type="GO" id="GO:0005524">
    <property type="term" value="F:ATP binding"/>
    <property type="evidence" value="ECO:0007669"/>
    <property type="project" value="UniProtKB-KW"/>
</dbReference>
<dbReference type="PANTHER" id="PTHR47959:SF1">
    <property type="entry name" value="ATP-DEPENDENT RNA HELICASE DBPA"/>
    <property type="match status" value="1"/>
</dbReference>
<reference evidence="6" key="1">
    <citation type="journal article" date="2020" name="Int. J. Syst. Evol. Microbiol.">
        <title>Aquipluma nitroreducens gen. nov. sp. nov., a novel facultatively anaerobic bacterium isolated from a freshwater lake.</title>
        <authorList>
            <person name="Watanabe M."/>
            <person name="Kojima H."/>
            <person name="Fukui M."/>
        </authorList>
    </citation>
    <scope>NUCLEOTIDE SEQUENCE</scope>
    <source>
        <strain evidence="6">MeG22</strain>
    </source>
</reference>
<keyword evidence="1" id="KW-0547">Nucleotide-binding</keyword>
<dbReference type="InterPro" id="IPR014001">
    <property type="entry name" value="Helicase_ATP-bd"/>
</dbReference>
<evidence type="ECO:0000313" key="6">
    <source>
        <dbReference type="EMBL" id="BBE16361.1"/>
    </source>
</evidence>
<dbReference type="GO" id="GO:0003676">
    <property type="term" value="F:nucleic acid binding"/>
    <property type="evidence" value="ECO:0007669"/>
    <property type="project" value="InterPro"/>
</dbReference>
<dbReference type="Gene3D" id="3.40.50.300">
    <property type="entry name" value="P-loop containing nucleotide triphosphate hydrolases"/>
    <property type="match status" value="1"/>
</dbReference>
<evidence type="ECO:0000256" key="4">
    <source>
        <dbReference type="ARBA" id="ARBA00022840"/>
    </source>
</evidence>
<dbReference type="Pfam" id="PF00270">
    <property type="entry name" value="DEAD"/>
    <property type="match status" value="1"/>
</dbReference>
<organism evidence="6 7">
    <name type="scientific">Aquipluma nitroreducens</name>
    <dbReference type="NCBI Taxonomy" id="2010828"/>
    <lineage>
        <taxon>Bacteria</taxon>
        <taxon>Pseudomonadati</taxon>
        <taxon>Bacteroidota</taxon>
        <taxon>Bacteroidia</taxon>
        <taxon>Marinilabiliales</taxon>
        <taxon>Prolixibacteraceae</taxon>
        <taxon>Aquipluma</taxon>
    </lineage>
</organism>
<accession>A0A5K7S464</accession>
<evidence type="ECO:0000256" key="3">
    <source>
        <dbReference type="ARBA" id="ARBA00022806"/>
    </source>
</evidence>
<keyword evidence="4" id="KW-0067">ATP-binding</keyword>
<dbReference type="EMBL" id="AP018694">
    <property type="protein sequence ID" value="BBE16361.1"/>
    <property type="molecule type" value="Genomic_DNA"/>
</dbReference>
<dbReference type="PROSITE" id="PS51192">
    <property type="entry name" value="HELICASE_ATP_BIND_1"/>
    <property type="match status" value="1"/>
</dbReference>
<dbReference type="GO" id="GO:0016787">
    <property type="term" value="F:hydrolase activity"/>
    <property type="evidence" value="ECO:0007669"/>
    <property type="project" value="UniProtKB-KW"/>
</dbReference>
<proteinExistence type="predicted"/>
<dbReference type="SUPFAM" id="SSF52540">
    <property type="entry name" value="P-loop containing nucleoside triphosphate hydrolases"/>
    <property type="match status" value="1"/>
</dbReference>
<dbReference type="Proteomes" id="UP001193389">
    <property type="component" value="Chromosome"/>
</dbReference>
<gene>
    <name evidence="6" type="ORF">AQPE_0499</name>
</gene>
<evidence type="ECO:0000259" key="5">
    <source>
        <dbReference type="PROSITE" id="PS51192"/>
    </source>
</evidence>
<dbReference type="InterPro" id="IPR027417">
    <property type="entry name" value="P-loop_NTPase"/>
</dbReference>
<dbReference type="InterPro" id="IPR011545">
    <property type="entry name" value="DEAD/DEAH_box_helicase_dom"/>
</dbReference>
<evidence type="ECO:0000313" key="7">
    <source>
        <dbReference type="Proteomes" id="UP001193389"/>
    </source>
</evidence>
<dbReference type="InterPro" id="IPR050079">
    <property type="entry name" value="DEAD_box_RNA_helicase"/>
</dbReference>
<name>A0A5K7S464_9BACT</name>
<keyword evidence="2" id="KW-0378">Hydrolase</keyword>
<evidence type="ECO:0000256" key="1">
    <source>
        <dbReference type="ARBA" id="ARBA00022741"/>
    </source>
</evidence>
<dbReference type="GO" id="GO:0005829">
    <property type="term" value="C:cytosol"/>
    <property type="evidence" value="ECO:0007669"/>
    <property type="project" value="TreeGrafter"/>
</dbReference>
<dbReference type="KEGG" id="anf:AQPE_0499"/>
<dbReference type="AlphaFoldDB" id="A0A5K7S464"/>
<keyword evidence="7" id="KW-1185">Reference proteome</keyword>
<dbReference type="RefSeq" id="WP_318349442.1">
    <property type="nucleotide sequence ID" value="NZ_AP018694.1"/>
</dbReference>
<protein>
    <submittedName>
        <fullName evidence="6">ATP-dependent RNA helicase, DEAD box family</fullName>
    </submittedName>
</protein>
<dbReference type="GO" id="GO:0003724">
    <property type="term" value="F:RNA helicase activity"/>
    <property type="evidence" value="ECO:0007669"/>
    <property type="project" value="TreeGrafter"/>
</dbReference>
<keyword evidence="3 6" id="KW-0347">Helicase</keyword>